<protein>
    <recommendedName>
        <fullName evidence="5">Glycosyltransferase 2-like domain-containing protein</fullName>
    </recommendedName>
</protein>
<sequence>MASFPENRLKKGAIAVGVSQAKGDWIACTDGDCRVPAAWLSSINQCRVEQQAKFISGPVAFASDGSWFQQLQALEFSALIGVGAASIGLTLPTMCNGANLAYEKSAFLEVNGFSGNAHLPSGDDEFLMHKIHQREAGCVAFLKDRNATVYTKATNSFTSFIEQRKRWASKWKHYTLAAPKALALLVLVGNISLWLALVATIALGVSWSWFLLLVVLKLVADAFLLYQVLGFFQNRKLLLHLGLLQLVYVPYILATAILGWRGTYAWKDRQHVAA</sequence>
<keyword evidence="3" id="KW-0808">Transferase</keyword>
<gene>
    <name evidence="6" type="ORF">GCM10023183_09370</name>
</gene>
<evidence type="ECO:0000259" key="5">
    <source>
        <dbReference type="Pfam" id="PF13632"/>
    </source>
</evidence>
<name>A0ABP8FBR8_9BACT</name>
<evidence type="ECO:0000256" key="1">
    <source>
        <dbReference type="ARBA" id="ARBA00006739"/>
    </source>
</evidence>
<dbReference type="Pfam" id="PF13632">
    <property type="entry name" value="Glyco_trans_2_3"/>
    <property type="match status" value="1"/>
</dbReference>
<accession>A0ABP8FBR8</accession>
<feature type="transmembrane region" description="Helical" evidence="4">
    <location>
        <begin position="238"/>
        <end position="260"/>
    </location>
</feature>
<evidence type="ECO:0000256" key="2">
    <source>
        <dbReference type="ARBA" id="ARBA00022676"/>
    </source>
</evidence>
<dbReference type="SUPFAM" id="SSF53448">
    <property type="entry name" value="Nucleotide-diphospho-sugar transferases"/>
    <property type="match status" value="1"/>
</dbReference>
<feature type="transmembrane region" description="Helical" evidence="4">
    <location>
        <begin position="207"/>
        <end position="226"/>
    </location>
</feature>
<dbReference type="Proteomes" id="UP001501844">
    <property type="component" value="Unassembled WGS sequence"/>
</dbReference>
<evidence type="ECO:0000256" key="3">
    <source>
        <dbReference type="ARBA" id="ARBA00022679"/>
    </source>
</evidence>
<reference evidence="7" key="1">
    <citation type="journal article" date="2019" name="Int. J. Syst. Evol. Microbiol.">
        <title>The Global Catalogue of Microorganisms (GCM) 10K type strain sequencing project: providing services to taxonomists for standard genome sequencing and annotation.</title>
        <authorList>
            <consortium name="The Broad Institute Genomics Platform"/>
            <consortium name="The Broad Institute Genome Sequencing Center for Infectious Disease"/>
            <person name="Wu L."/>
            <person name="Ma J."/>
        </authorList>
    </citation>
    <scope>NUCLEOTIDE SEQUENCE [LARGE SCALE GENOMIC DNA]</scope>
    <source>
        <strain evidence="7">JCM 17917</strain>
    </source>
</reference>
<evidence type="ECO:0000256" key="4">
    <source>
        <dbReference type="SAM" id="Phobius"/>
    </source>
</evidence>
<comment type="caution">
    <text evidence="6">The sequence shown here is derived from an EMBL/GenBank/DDBJ whole genome shotgun (WGS) entry which is preliminary data.</text>
</comment>
<organism evidence="6 7">
    <name type="scientific">Nibribacter koreensis</name>
    <dbReference type="NCBI Taxonomy" id="1084519"/>
    <lineage>
        <taxon>Bacteria</taxon>
        <taxon>Pseudomonadati</taxon>
        <taxon>Bacteroidota</taxon>
        <taxon>Cytophagia</taxon>
        <taxon>Cytophagales</taxon>
        <taxon>Hymenobacteraceae</taxon>
        <taxon>Nibribacter</taxon>
    </lineage>
</organism>
<keyword evidence="4" id="KW-1133">Transmembrane helix</keyword>
<dbReference type="InterPro" id="IPR029044">
    <property type="entry name" value="Nucleotide-diphossugar_trans"/>
</dbReference>
<dbReference type="InterPro" id="IPR001173">
    <property type="entry name" value="Glyco_trans_2-like"/>
</dbReference>
<dbReference type="EMBL" id="BAABGX010000001">
    <property type="protein sequence ID" value="GAA4299771.1"/>
    <property type="molecule type" value="Genomic_DNA"/>
</dbReference>
<keyword evidence="7" id="KW-1185">Reference proteome</keyword>
<dbReference type="Gene3D" id="3.90.550.10">
    <property type="entry name" value="Spore Coat Polysaccharide Biosynthesis Protein SpsA, Chain A"/>
    <property type="match status" value="1"/>
</dbReference>
<dbReference type="PANTHER" id="PTHR43630">
    <property type="entry name" value="POLY-BETA-1,6-N-ACETYL-D-GLUCOSAMINE SYNTHASE"/>
    <property type="match status" value="1"/>
</dbReference>
<comment type="similarity">
    <text evidence="1">Belongs to the glycosyltransferase 2 family.</text>
</comment>
<evidence type="ECO:0000313" key="7">
    <source>
        <dbReference type="Proteomes" id="UP001501844"/>
    </source>
</evidence>
<dbReference type="PANTHER" id="PTHR43630:SF1">
    <property type="entry name" value="POLY-BETA-1,6-N-ACETYL-D-GLUCOSAMINE SYNTHASE"/>
    <property type="match status" value="1"/>
</dbReference>
<keyword evidence="4" id="KW-0472">Membrane</keyword>
<keyword evidence="2" id="KW-0328">Glycosyltransferase</keyword>
<feature type="domain" description="Glycosyltransferase 2-like" evidence="5">
    <location>
        <begin position="25"/>
        <end position="217"/>
    </location>
</feature>
<feature type="transmembrane region" description="Helical" evidence="4">
    <location>
        <begin position="181"/>
        <end position="201"/>
    </location>
</feature>
<evidence type="ECO:0000313" key="6">
    <source>
        <dbReference type="EMBL" id="GAA4299771.1"/>
    </source>
</evidence>
<keyword evidence="4" id="KW-0812">Transmembrane</keyword>
<proteinExistence type="inferred from homology"/>